<evidence type="ECO:0000313" key="1">
    <source>
        <dbReference type="EMBL" id="OMO83144.1"/>
    </source>
</evidence>
<protein>
    <submittedName>
        <fullName evidence="1">Uncharacterized protein</fullName>
    </submittedName>
</protein>
<dbReference type="Gramene" id="OMO83144">
    <property type="protein sequence ID" value="OMO83144"/>
    <property type="gene ID" value="CCACVL1_11544"/>
</dbReference>
<evidence type="ECO:0000313" key="2">
    <source>
        <dbReference type="Proteomes" id="UP000188268"/>
    </source>
</evidence>
<reference evidence="1 2" key="1">
    <citation type="submission" date="2013-09" db="EMBL/GenBank/DDBJ databases">
        <title>Corchorus capsularis genome sequencing.</title>
        <authorList>
            <person name="Alam M."/>
            <person name="Haque M.S."/>
            <person name="Islam M.S."/>
            <person name="Emdad E.M."/>
            <person name="Islam M.M."/>
            <person name="Ahmed B."/>
            <person name="Halim A."/>
            <person name="Hossen Q.M.M."/>
            <person name="Hossain M.Z."/>
            <person name="Ahmed R."/>
            <person name="Khan M.M."/>
            <person name="Islam R."/>
            <person name="Rashid M.M."/>
            <person name="Khan S.A."/>
            <person name="Rahman M.S."/>
            <person name="Alam M."/>
        </authorList>
    </citation>
    <scope>NUCLEOTIDE SEQUENCE [LARGE SCALE GENOMIC DNA]</scope>
    <source>
        <strain evidence="2">cv. CVL-1</strain>
        <tissue evidence="1">Whole seedling</tissue>
    </source>
</reference>
<proteinExistence type="predicted"/>
<comment type="caution">
    <text evidence="1">The sequence shown here is derived from an EMBL/GenBank/DDBJ whole genome shotgun (WGS) entry which is preliminary data.</text>
</comment>
<keyword evidence="2" id="KW-1185">Reference proteome</keyword>
<sequence length="47" mass="4903">LGTQIPATSMVAIAGLPPPIWNNDTNPWIAQSKGIKTCHTSASSGLR</sequence>
<accession>A0A1R3IKN4</accession>
<dbReference type="EMBL" id="AWWV01009909">
    <property type="protein sequence ID" value="OMO83144.1"/>
    <property type="molecule type" value="Genomic_DNA"/>
</dbReference>
<gene>
    <name evidence="1" type="ORF">CCACVL1_11544</name>
</gene>
<name>A0A1R3IKN4_COCAP</name>
<feature type="non-terminal residue" evidence="1">
    <location>
        <position position="1"/>
    </location>
</feature>
<dbReference type="Proteomes" id="UP000188268">
    <property type="component" value="Unassembled WGS sequence"/>
</dbReference>
<dbReference type="AlphaFoldDB" id="A0A1R3IKN4"/>
<organism evidence="1 2">
    <name type="scientific">Corchorus capsularis</name>
    <name type="common">Jute</name>
    <dbReference type="NCBI Taxonomy" id="210143"/>
    <lineage>
        <taxon>Eukaryota</taxon>
        <taxon>Viridiplantae</taxon>
        <taxon>Streptophyta</taxon>
        <taxon>Embryophyta</taxon>
        <taxon>Tracheophyta</taxon>
        <taxon>Spermatophyta</taxon>
        <taxon>Magnoliopsida</taxon>
        <taxon>eudicotyledons</taxon>
        <taxon>Gunneridae</taxon>
        <taxon>Pentapetalae</taxon>
        <taxon>rosids</taxon>
        <taxon>malvids</taxon>
        <taxon>Malvales</taxon>
        <taxon>Malvaceae</taxon>
        <taxon>Grewioideae</taxon>
        <taxon>Apeibeae</taxon>
        <taxon>Corchorus</taxon>
    </lineage>
</organism>